<dbReference type="InterPro" id="IPR027417">
    <property type="entry name" value="P-loop_NTPase"/>
</dbReference>
<dbReference type="Pfam" id="PF00004">
    <property type="entry name" value="AAA"/>
    <property type="match status" value="1"/>
</dbReference>
<dbReference type="GO" id="GO:0016887">
    <property type="term" value="F:ATP hydrolysis activity"/>
    <property type="evidence" value="ECO:0007669"/>
    <property type="project" value="InterPro"/>
</dbReference>
<organism evidence="5">
    <name type="scientific">Salmonella enterica</name>
    <name type="common">Salmonella choleraesuis</name>
    <dbReference type="NCBI Taxonomy" id="28901"/>
    <lineage>
        <taxon>Bacteria</taxon>
        <taxon>Pseudomonadati</taxon>
        <taxon>Pseudomonadota</taxon>
        <taxon>Gammaproteobacteria</taxon>
        <taxon>Enterobacterales</taxon>
        <taxon>Enterobacteriaceae</taxon>
        <taxon>Salmonella</taxon>
    </lineage>
</organism>
<name>A0A603KRY2_SALER</name>
<keyword evidence="2" id="KW-0547">Nucleotide-binding</keyword>
<evidence type="ECO:0000256" key="2">
    <source>
        <dbReference type="ARBA" id="ARBA00022741"/>
    </source>
</evidence>
<dbReference type="Proteomes" id="UP000839904">
    <property type="component" value="Unassembled WGS sequence"/>
</dbReference>
<dbReference type="InterPro" id="IPR050221">
    <property type="entry name" value="26S_Proteasome_ATPase"/>
</dbReference>
<protein>
    <submittedName>
        <fullName evidence="5">AAA family ATPase</fullName>
    </submittedName>
</protein>
<sequence length="393" mass="44391">MENFNTILSICRVAMENPNPTLTGHIKRLVAKLRSKGDERNALSLEKLLDSQEEDTTLVPSRITLTKPSISWGEKLTKAVKPPVDKETGNILAEIIFPENEKSKPIFDHAFETALDSMLYEWKHADLLRQNGIITPLSCLLYGAPGTGKTKTAFYISDKLSLPIVIARLDGLISSFLGTTARNIATLFDFANRYKCVLLLDEFDAIAKIRDDPHELGEIKRVVNTLLQCIDNRISNGFTIAITNHEKLLDTAVWRRFDTKIHIPKPNSEVRKKLIASFSHELNDTEISLLAWITIGFSGADVETLCNFIKRKNILSKEKICLIENLRSYVYLNDGVLIPEMKEILASDNESMAYAILHSSNGLFTQEKIAMLFSKDKSTISRWLNKNKEKSHE</sequence>
<comment type="caution">
    <text evidence="5">The sequence shown here is derived from an EMBL/GenBank/DDBJ whole genome shotgun (WGS) entry which is preliminary data.</text>
</comment>
<evidence type="ECO:0000313" key="5">
    <source>
        <dbReference type="EMBL" id="ECT9424187.1"/>
    </source>
</evidence>
<keyword evidence="3" id="KW-0067">ATP-binding</keyword>
<dbReference type="Gene3D" id="3.40.50.300">
    <property type="entry name" value="P-loop containing nucleotide triphosphate hydrolases"/>
    <property type="match status" value="1"/>
</dbReference>
<dbReference type="SUPFAM" id="SSF52540">
    <property type="entry name" value="P-loop containing nucleoside triphosphate hydrolases"/>
    <property type="match status" value="1"/>
</dbReference>
<evidence type="ECO:0000256" key="1">
    <source>
        <dbReference type="ARBA" id="ARBA00006914"/>
    </source>
</evidence>
<dbReference type="CDD" id="cd19481">
    <property type="entry name" value="RecA-like_protease"/>
    <property type="match status" value="1"/>
</dbReference>
<accession>A0A603KRY2</accession>
<proteinExistence type="inferred from homology"/>
<dbReference type="SMART" id="SM00382">
    <property type="entry name" value="AAA"/>
    <property type="match status" value="1"/>
</dbReference>
<comment type="similarity">
    <text evidence="1">Belongs to the AAA ATPase family.</text>
</comment>
<dbReference type="EMBL" id="AAKOJA010000002">
    <property type="protein sequence ID" value="ECT9424187.1"/>
    <property type="molecule type" value="Genomic_DNA"/>
</dbReference>
<dbReference type="AlphaFoldDB" id="A0A603KRY2"/>
<reference evidence="5" key="1">
    <citation type="submission" date="2018-07" db="EMBL/GenBank/DDBJ databases">
        <authorList>
            <consortium name="PulseNet: The National Subtyping Network for Foodborne Disease Surveillance"/>
            <person name="Tarr C.L."/>
            <person name="Trees E."/>
            <person name="Katz L.S."/>
            <person name="Carleton-Romer H.A."/>
            <person name="Stroika S."/>
            <person name="Kucerova Z."/>
            <person name="Roache K.F."/>
            <person name="Sabol A.L."/>
            <person name="Besser J."/>
            <person name="Gerner-Smidt P."/>
        </authorList>
    </citation>
    <scope>NUCLEOTIDE SEQUENCE [LARGE SCALE GENOMIC DNA]</scope>
    <source>
        <strain evidence="5">PNUSAS018503</strain>
    </source>
</reference>
<dbReference type="InterPro" id="IPR003959">
    <property type="entry name" value="ATPase_AAA_core"/>
</dbReference>
<dbReference type="GO" id="GO:0005524">
    <property type="term" value="F:ATP binding"/>
    <property type="evidence" value="ECO:0007669"/>
    <property type="project" value="UniProtKB-KW"/>
</dbReference>
<feature type="domain" description="AAA+ ATPase" evidence="4">
    <location>
        <begin position="135"/>
        <end position="267"/>
    </location>
</feature>
<dbReference type="InterPro" id="IPR003593">
    <property type="entry name" value="AAA+_ATPase"/>
</dbReference>
<dbReference type="PANTHER" id="PTHR23073">
    <property type="entry name" value="26S PROTEASOME REGULATORY SUBUNIT"/>
    <property type="match status" value="1"/>
</dbReference>
<gene>
    <name evidence="5" type="ORF">CG587_06300</name>
</gene>
<evidence type="ECO:0000259" key="4">
    <source>
        <dbReference type="SMART" id="SM00382"/>
    </source>
</evidence>
<evidence type="ECO:0000256" key="3">
    <source>
        <dbReference type="ARBA" id="ARBA00022840"/>
    </source>
</evidence>